<dbReference type="SMART" id="SM01007">
    <property type="entry name" value="Aldolase_II"/>
    <property type="match status" value="1"/>
</dbReference>
<dbReference type="EMBL" id="CP031150">
    <property type="protein sequence ID" value="AXG06415.1"/>
    <property type="molecule type" value="Genomic_DNA"/>
</dbReference>
<evidence type="ECO:0000313" key="4">
    <source>
        <dbReference type="EMBL" id="AXG06415.1"/>
    </source>
</evidence>
<gene>
    <name evidence="4" type="ORF">DU500_08270</name>
</gene>
<dbReference type="Gene3D" id="3.40.225.10">
    <property type="entry name" value="Class II aldolase/adducin N-terminal domain"/>
    <property type="match status" value="1"/>
</dbReference>
<dbReference type="EC" id="4.1.2.17" evidence="4"/>
<proteinExistence type="predicted"/>
<keyword evidence="5" id="KW-1185">Reference proteome</keyword>
<dbReference type="Pfam" id="PF00596">
    <property type="entry name" value="Aldolase_II"/>
    <property type="match status" value="1"/>
</dbReference>
<dbReference type="KEGG" id="haj:DU500_08270"/>
<keyword evidence="2 4" id="KW-0456">Lyase</keyword>
<sequence>MTDDLAHGTERTTVSDVGRELLAQGLTTGTGGNVSQLCADGETVAISPSGVPYGDVTAADVPLVALDGEQVAGDFDASSETPMHTALYRRRDDIGGVVHTHSPYASTFAALGDPIPASHYLIAFAGDRVPVAGYDRPGSEELAELAAETMGTEYDACLLQNHGTITVGETAEAAFEVALMVEYCARIHYQAISVGEPIILPDEEVDHLRSLFEGYGQR</sequence>
<organism evidence="4 5">
    <name type="scientific">Haloplanus rubicundus</name>
    <dbReference type="NCBI Taxonomy" id="1547898"/>
    <lineage>
        <taxon>Archaea</taxon>
        <taxon>Methanobacteriati</taxon>
        <taxon>Methanobacteriota</taxon>
        <taxon>Stenosarchaea group</taxon>
        <taxon>Halobacteria</taxon>
        <taxon>Halobacteriales</taxon>
        <taxon>Haloferacaceae</taxon>
        <taxon>Haloplanus</taxon>
    </lineage>
</organism>
<evidence type="ECO:0000259" key="3">
    <source>
        <dbReference type="SMART" id="SM01007"/>
    </source>
</evidence>
<dbReference type="SUPFAM" id="SSF53639">
    <property type="entry name" value="AraD/HMP-PK domain-like"/>
    <property type="match status" value="1"/>
</dbReference>
<keyword evidence="1" id="KW-0479">Metal-binding</keyword>
<accession>A0A345E2J3</accession>
<dbReference type="PANTHER" id="PTHR22789">
    <property type="entry name" value="FUCULOSE PHOSPHATE ALDOLASE"/>
    <property type="match status" value="1"/>
</dbReference>
<dbReference type="GO" id="GO:0046872">
    <property type="term" value="F:metal ion binding"/>
    <property type="evidence" value="ECO:0007669"/>
    <property type="project" value="UniProtKB-KW"/>
</dbReference>
<dbReference type="InterPro" id="IPR050197">
    <property type="entry name" value="Aldolase_class_II_sugar_metab"/>
</dbReference>
<dbReference type="GO" id="GO:0008738">
    <property type="term" value="F:L-fuculose-phosphate aldolase activity"/>
    <property type="evidence" value="ECO:0007669"/>
    <property type="project" value="UniProtKB-EC"/>
</dbReference>
<dbReference type="Proteomes" id="UP000253273">
    <property type="component" value="Chromosome"/>
</dbReference>
<dbReference type="PANTHER" id="PTHR22789:SF0">
    <property type="entry name" value="3-OXO-TETRONATE 4-PHOSPHATE DECARBOXYLASE-RELATED"/>
    <property type="match status" value="1"/>
</dbReference>
<dbReference type="UniPathway" id="UPA00071"/>
<dbReference type="InterPro" id="IPR001303">
    <property type="entry name" value="Aldolase_II/adducin_N"/>
</dbReference>
<dbReference type="InterPro" id="IPR036409">
    <property type="entry name" value="Aldolase_II/adducin_N_sf"/>
</dbReference>
<protein>
    <submittedName>
        <fullName evidence="4">Fuculose phosphate aldolase</fullName>
        <ecNumber evidence="4">4.1.2.17</ecNumber>
    </submittedName>
</protein>
<evidence type="ECO:0000313" key="5">
    <source>
        <dbReference type="Proteomes" id="UP000253273"/>
    </source>
</evidence>
<name>A0A345E2J3_9EURY</name>
<dbReference type="OrthoDB" id="18709at2157"/>
<feature type="domain" description="Class II aldolase/adducin N-terminal" evidence="3">
    <location>
        <begin position="12"/>
        <end position="189"/>
    </location>
</feature>
<dbReference type="GO" id="GO:0005829">
    <property type="term" value="C:cytosol"/>
    <property type="evidence" value="ECO:0007669"/>
    <property type="project" value="TreeGrafter"/>
</dbReference>
<dbReference type="GeneID" id="37283373"/>
<dbReference type="AlphaFoldDB" id="A0A345E2J3"/>
<evidence type="ECO:0000256" key="2">
    <source>
        <dbReference type="ARBA" id="ARBA00023239"/>
    </source>
</evidence>
<dbReference type="RefSeq" id="WP_114585554.1">
    <property type="nucleotide sequence ID" value="NZ_CP031150.1"/>
</dbReference>
<evidence type="ECO:0000256" key="1">
    <source>
        <dbReference type="ARBA" id="ARBA00022723"/>
    </source>
</evidence>
<dbReference type="GO" id="GO:0019323">
    <property type="term" value="P:pentose catabolic process"/>
    <property type="evidence" value="ECO:0007669"/>
    <property type="project" value="TreeGrafter"/>
</dbReference>
<reference evidence="4 5" key="1">
    <citation type="submission" date="2018-07" db="EMBL/GenBank/DDBJ databases">
        <title>Genome sequences of Haloplanus sp. CBA1113.</title>
        <authorList>
            <person name="Kim Y.B."/>
            <person name="Roh S.W."/>
        </authorList>
    </citation>
    <scope>NUCLEOTIDE SEQUENCE [LARGE SCALE GENOMIC DNA]</scope>
    <source>
        <strain evidence="4 5">CBA1113</strain>
    </source>
</reference>